<evidence type="ECO:0000313" key="3">
    <source>
        <dbReference type="EMBL" id="TKV57841.1"/>
    </source>
</evidence>
<evidence type="ECO:0000313" key="4">
    <source>
        <dbReference type="Proteomes" id="UP000306985"/>
    </source>
</evidence>
<keyword evidence="4" id="KW-1185">Reference proteome</keyword>
<feature type="signal peptide" evidence="2">
    <location>
        <begin position="1"/>
        <end position="23"/>
    </location>
</feature>
<dbReference type="AlphaFoldDB" id="A0A4U6QCU0"/>
<protein>
    <submittedName>
        <fullName evidence="3">Uncharacterized protein</fullName>
    </submittedName>
</protein>
<reference evidence="3 4" key="1">
    <citation type="submission" date="2019-05" db="EMBL/GenBank/DDBJ databases">
        <title>Nakamurella sp. N5BH11, whole genome shotgun sequence.</title>
        <authorList>
            <person name="Tuo L."/>
        </authorList>
    </citation>
    <scope>NUCLEOTIDE SEQUENCE [LARGE SCALE GENOMIC DNA]</scope>
    <source>
        <strain evidence="3 4">N5BH11</strain>
    </source>
</reference>
<evidence type="ECO:0000256" key="2">
    <source>
        <dbReference type="SAM" id="SignalP"/>
    </source>
</evidence>
<dbReference type="Proteomes" id="UP000306985">
    <property type="component" value="Unassembled WGS sequence"/>
</dbReference>
<gene>
    <name evidence="3" type="ORF">FDO65_17060</name>
</gene>
<feature type="region of interest" description="Disordered" evidence="1">
    <location>
        <begin position="173"/>
        <end position="201"/>
    </location>
</feature>
<evidence type="ECO:0000256" key="1">
    <source>
        <dbReference type="SAM" id="MobiDB-lite"/>
    </source>
</evidence>
<dbReference type="EMBL" id="SZZH01000004">
    <property type="protein sequence ID" value="TKV57841.1"/>
    <property type="molecule type" value="Genomic_DNA"/>
</dbReference>
<comment type="caution">
    <text evidence="3">The sequence shown here is derived from an EMBL/GenBank/DDBJ whole genome shotgun (WGS) entry which is preliminary data.</text>
</comment>
<name>A0A4U6QCU0_9ACTN</name>
<feature type="chain" id="PRO_5020302918" evidence="2">
    <location>
        <begin position="24"/>
        <end position="201"/>
    </location>
</feature>
<sequence>MAGAGAAVVAGSAVVAGAGAAEAAGAGAAAVVTGADDNAAVLVGAAGADDAGVDEPATLLVADADPERLPEGAPPDDVGAADVREPLVTGGVVAVSPLQADVNATAARAADTTAARAARPAGNPRRRTPLSLMCIRTPRFHFDATGLPRSPPGGPVSSISTFRHSAAVIRRLDTRGRPPRRTRSVIVPRRQPESSSHVTMP</sequence>
<organism evidence="3 4">
    <name type="scientific">Nakamurella flava</name>
    <dbReference type="NCBI Taxonomy" id="2576308"/>
    <lineage>
        <taxon>Bacteria</taxon>
        <taxon>Bacillati</taxon>
        <taxon>Actinomycetota</taxon>
        <taxon>Actinomycetes</taxon>
        <taxon>Nakamurellales</taxon>
        <taxon>Nakamurellaceae</taxon>
        <taxon>Nakamurella</taxon>
    </lineage>
</organism>
<keyword evidence="2" id="KW-0732">Signal</keyword>
<accession>A0A4U6QCU0</accession>
<proteinExistence type="predicted"/>